<evidence type="ECO:0000313" key="5">
    <source>
        <dbReference type="EMBL" id="WKW11384.1"/>
    </source>
</evidence>
<gene>
    <name evidence="5" type="ORF">Strain138_000629</name>
    <name evidence="6" type="ORF">Strain318_000629</name>
</gene>
<name>A0AA49Q458_9BACT</name>
<feature type="repeat" description="TPR" evidence="3">
    <location>
        <begin position="235"/>
        <end position="268"/>
    </location>
</feature>
<dbReference type="InterPro" id="IPR019734">
    <property type="entry name" value="TPR_rpt"/>
</dbReference>
<reference evidence="5" key="1">
    <citation type="submission" date="2023-07" db="EMBL/GenBank/DDBJ databases">
        <authorList>
            <person name="Haufschild T."/>
            <person name="Kallscheuer N."/>
            <person name="Hammer J."/>
            <person name="Kohn T."/>
            <person name="Kabuu M."/>
            <person name="Jogler M."/>
            <person name="Wohfarth N."/>
            <person name="Heuer A."/>
            <person name="Rohde M."/>
            <person name="van Teeseling M.C.F."/>
            <person name="Jogler C."/>
        </authorList>
    </citation>
    <scope>NUCLEOTIDE SEQUENCE</scope>
    <source>
        <strain evidence="5">Strain 138</strain>
        <strain evidence="6">Strain 318</strain>
    </source>
</reference>
<evidence type="ECO:0000313" key="7">
    <source>
        <dbReference type="Proteomes" id="UP001229955"/>
    </source>
</evidence>
<sequence>MDREPSSAPDPYQLPLGVFGAEPPSADPDLPTEELVSVPLREPPVCGEWSYDDSELEETRFVARRIDGVSAPTSKATPIQPIRVVVDPKAMAARAAAQQPASSAVRPLAEPNRSARPTIEALRLAFEQTPSDTARALAYIAAQERSNDAANALKTIEKAEAAGADAFAMTCARASALGAMLKYDDAAKAIKAAHKLKPDHPEVLVQTGILACRRARWKDAIDPLQRGVAGAPDHAQAHYYIGEALNHADRLDDARAAYERAATLDPENWRALKGIGIVLDRLGRSPEAAEWYRRAREAQRQ</sequence>
<accession>A0AA49Q733</accession>
<evidence type="ECO:0000256" key="2">
    <source>
        <dbReference type="ARBA" id="ARBA00022803"/>
    </source>
</evidence>
<dbReference type="Proteomes" id="UP001229955">
    <property type="component" value="Chromosome"/>
</dbReference>
<proteinExistence type="predicted"/>
<protein>
    <submittedName>
        <fullName evidence="5">Tetratricopeptide repeat protein</fullName>
    </submittedName>
</protein>
<feature type="region of interest" description="Disordered" evidence="4">
    <location>
        <begin position="1"/>
        <end position="33"/>
    </location>
</feature>
<dbReference type="EMBL" id="CP130612">
    <property type="protein sequence ID" value="WKW11384.1"/>
    <property type="molecule type" value="Genomic_DNA"/>
</dbReference>
<dbReference type="InterPro" id="IPR011990">
    <property type="entry name" value="TPR-like_helical_dom_sf"/>
</dbReference>
<dbReference type="PANTHER" id="PTHR44943">
    <property type="entry name" value="CELLULOSE SYNTHASE OPERON PROTEIN C"/>
    <property type="match status" value="1"/>
</dbReference>
<organism evidence="5">
    <name type="scientific">Pseudogemmatithrix spongiicola</name>
    <dbReference type="NCBI Taxonomy" id="3062599"/>
    <lineage>
        <taxon>Bacteria</taxon>
        <taxon>Pseudomonadati</taxon>
        <taxon>Gemmatimonadota</taxon>
        <taxon>Gemmatimonadia</taxon>
        <taxon>Gemmatimonadales</taxon>
        <taxon>Gemmatimonadaceae</taxon>
        <taxon>Pseudogemmatithrix</taxon>
    </lineage>
</organism>
<keyword evidence="7" id="KW-1185">Reference proteome</keyword>
<dbReference type="InterPro" id="IPR051685">
    <property type="entry name" value="Ycf3/AcsC/BcsC/TPR_MFPF"/>
</dbReference>
<dbReference type="SUPFAM" id="SSF48452">
    <property type="entry name" value="TPR-like"/>
    <property type="match status" value="1"/>
</dbReference>
<dbReference type="Pfam" id="PF13432">
    <property type="entry name" value="TPR_16"/>
    <property type="match status" value="2"/>
</dbReference>
<keyword evidence="2 3" id="KW-0802">TPR repeat</keyword>
<dbReference type="EMBL" id="CP130613">
    <property type="protein sequence ID" value="WKW14294.1"/>
    <property type="molecule type" value="Genomic_DNA"/>
</dbReference>
<dbReference type="RefSeq" id="WP_367887082.1">
    <property type="nucleotide sequence ID" value="NZ_CP130612.1"/>
</dbReference>
<accession>A0AA49Q458</accession>
<dbReference type="KEGG" id="pspc:Strain318_000629"/>
<evidence type="ECO:0000256" key="4">
    <source>
        <dbReference type="SAM" id="MobiDB-lite"/>
    </source>
</evidence>
<dbReference type="PANTHER" id="PTHR44943:SF8">
    <property type="entry name" value="TPR REPEAT-CONTAINING PROTEIN MJ0263"/>
    <property type="match status" value="1"/>
</dbReference>
<dbReference type="Gene3D" id="1.25.40.10">
    <property type="entry name" value="Tetratricopeptide repeat domain"/>
    <property type="match status" value="2"/>
</dbReference>
<dbReference type="SMART" id="SM00028">
    <property type="entry name" value="TPR"/>
    <property type="match status" value="4"/>
</dbReference>
<keyword evidence="1" id="KW-0677">Repeat</keyword>
<evidence type="ECO:0000256" key="1">
    <source>
        <dbReference type="ARBA" id="ARBA00022737"/>
    </source>
</evidence>
<evidence type="ECO:0000256" key="3">
    <source>
        <dbReference type="PROSITE-ProRule" id="PRU00339"/>
    </source>
</evidence>
<evidence type="ECO:0000313" key="6">
    <source>
        <dbReference type="EMBL" id="WKW14294.1"/>
    </source>
</evidence>
<dbReference type="AlphaFoldDB" id="A0AA49Q458"/>
<dbReference type="PROSITE" id="PS50005">
    <property type="entry name" value="TPR"/>
    <property type="match status" value="1"/>
</dbReference>